<feature type="transmembrane region" description="Helical" evidence="1">
    <location>
        <begin position="40"/>
        <end position="62"/>
    </location>
</feature>
<evidence type="ECO:0000313" key="3">
    <source>
        <dbReference type="Proteomes" id="UP000503840"/>
    </source>
</evidence>
<sequence>MWSELTILAKLINDLLRCFTGILRHRRAFYSWQSWNHMTAVGTGSVGIVAIIAACTGMILALQAAGQLEKVGALSYVANMVSVIIIKELGPLLTAIILTGRSGASFCAELATMKISEEIDALHVIGIDPIRFLVWPKLLAMAVMLPVLTLMADLVGIVSGGLFSAIFLGLTLKTYFEQCVNFLTVGDVFSGLIKALGFGITIAVISCWQGLMARDGAADVGRRTTKAVVQSIFLIILLDFFFTAINYTFM</sequence>
<feature type="transmembrane region" description="Helical" evidence="1">
    <location>
        <begin position="228"/>
        <end position="249"/>
    </location>
</feature>
<keyword evidence="3" id="KW-1185">Reference proteome</keyword>
<dbReference type="InterPro" id="IPR003453">
    <property type="entry name" value="ABC_MlaE_roteobac"/>
</dbReference>
<organism evidence="2 3">
    <name type="scientific">Desulfovibrio subterraneus</name>
    <dbReference type="NCBI Taxonomy" id="2718620"/>
    <lineage>
        <taxon>Bacteria</taxon>
        <taxon>Pseudomonadati</taxon>
        <taxon>Thermodesulfobacteriota</taxon>
        <taxon>Desulfovibrionia</taxon>
        <taxon>Desulfovibrionales</taxon>
        <taxon>Desulfovibrionaceae</taxon>
        <taxon>Desulfovibrio</taxon>
    </lineage>
</organism>
<evidence type="ECO:0000313" key="2">
    <source>
        <dbReference type="EMBL" id="GFM34782.1"/>
    </source>
</evidence>
<dbReference type="Proteomes" id="UP000503840">
    <property type="component" value="Unassembled WGS sequence"/>
</dbReference>
<dbReference type="RefSeq" id="WP_174406441.1">
    <property type="nucleotide sequence ID" value="NZ_BLVO01000016.1"/>
</dbReference>
<name>A0A7J0BNK4_9BACT</name>
<feature type="transmembrane region" description="Helical" evidence="1">
    <location>
        <begin position="188"/>
        <end position="208"/>
    </location>
</feature>
<dbReference type="EMBL" id="BLVO01000016">
    <property type="protein sequence ID" value="GFM34782.1"/>
    <property type="molecule type" value="Genomic_DNA"/>
</dbReference>
<proteinExistence type="inferred from homology"/>
<comment type="caution">
    <text evidence="2">The sequence shown here is derived from an EMBL/GenBank/DDBJ whole genome shotgun (WGS) entry which is preliminary data.</text>
</comment>
<comment type="caution">
    <text evidence="1">Lacks conserved residue(s) required for the propagation of feature annotation.</text>
</comment>
<dbReference type="Pfam" id="PF02405">
    <property type="entry name" value="MlaE"/>
    <property type="match status" value="1"/>
</dbReference>
<dbReference type="AlphaFoldDB" id="A0A7J0BNK4"/>
<evidence type="ECO:0000256" key="1">
    <source>
        <dbReference type="RuleBase" id="RU362044"/>
    </source>
</evidence>
<reference evidence="2 3" key="1">
    <citation type="submission" date="2020-05" db="EMBL/GenBank/DDBJ databases">
        <title>Draft genome sequence of Desulfovibrio sp. strain HN2T.</title>
        <authorList>
            <person name="Ueno A."/>
            <person name="Tamazawa S."/>
            <person name="Tamamura S."/>
            <person name="Murakami T."/>
            <person name="Kiyama T."/>
            <person name="Inomata H."/>
            <person name="Amano Y."/>
            <person name="Miyakawa K."/>
            <person name="Tamaki H."/>
            <person name="Naganuma T."/>
            <person name="Kaneko K."/>
        </authorList>
    </citation>
    <scope>NUCLEOTIDE SEQUENCE [LARGE SCALE GENOMIC DNA]</scope>
    <source>
        <strain evidence="2 3">HN2</strain>
    </source>
</reference>
<accession>A0A7J0BNK4</accession>
<evidence type="ECO:0008006" key="4">
    <source>
        <dbReference type="Google" id="ProtNLM"/>
    </source>
</evidence>
<gene>
    <name evidence="2" type="ORF">DSM101010T_31470</name>
</gene>
<dbReference type="NCBIfam" id="TIGR00056">
    <property type="entry name" value="MlaE family lipid ABC transporter permease subunit"/>
    <property type="match status" value="1"/>
</dbReference>
<comment type="similarity">
    <text evidence="1">Belongs to the MlaE permease family.</text>
</comment>
<dbReference type="InterPro" id="IPR030802">
    <property type="entry name" value="Permease_MalE"/>
</dbReference>
<keyword evidence="1" id="KW-0812">Transmembrane</keyword>
<protein>
    <recommendedName>
        <fullName evidence="4">ABC transporter permease</fullName>
    </recommendedName>
</protein>
<dbReference type="GO" id="GO:0005548">
    <property type="term" value="F:phospholipid transporter activity"/>
    <property type="evidence" value="ECO:0007669"/>
    <property type="project" value="TreeGrafter"/>
</dbReference>
<dbReference type="GO" id="GO:0043190">
    <property type="term" value="C:ATP-binding cassette (ABC) transporter complex"/>
    <property type="evidence" value="ECO:0007669"/>
    <property type="project" value="InterPro"/>
</dbReference>
<keyword evidence="1" id="KW-0472">Membrane</keyword>
<keyword evidence="1" id="KW-1133">Transmembrane helix</keyword>
<dbReference type="PANTHER" id="PTHR30188">
    <property type="entry name" value="ABC TRANSPORTER PERMEASE PROTEIN-RELATED"/>
    <property type="match status" value="1"/>
</dbReference>
<feature type="transmembrane region" description="Helical" evidence="1">
    <location>
        <begin position="138"/>
        <end position="168"/>
    </location>
</feature>